<comment type="similarity">
    <text evidence="4">Belongs to the transpeptidase family.</text>
</comment>
<keyword evidence="6" id="KW-1003">Cell membrane</keyword>
<evidence type="ECO:0000256" key="14">
    <source>
        <dbReference type="SAM" id="MobiDB-lite"/>
    </source>
</evidence>
<evidence type="ECO:0000256" key="11">
    <source>
        <dbReference type="ARBA" id="ARBA00023136"/>
    </source>
</evidence>
<evidence type="ECO:0000256" key="15">
    <source>
        <dbReference type="SAM" id="Phobius"/>
    </source>
</evidence>
<evidence type="ECO:0000256" key="8">
    <source>
        <dbReference type="ARBA" id="ARBA00022960"/>
    </source>
</evidence>
<evidence type="ECO:0000256" key="6">
    <source>
        <dbReference type="ARBA" id="ARBA00022475"/>
    </source>
</evidence>
<dbReference type="PANTHER" id="PTHR30627:SF2">
    <property type="entry name" value="PEPTIDOGLYCAN D,D-TRANSPEPTIDASE MRDA"/>
    <property type="match status" value="1"/>
</dbReference>
<evidence type="ECO:0000256" key="13">
    <source>
        <dbReference type="ARBA" id="ARBA00034000"/>
    </source>
</evidence>
<dbReference type="FunFam" id="3.40.710.10:FF:000027">
    <property type="entry name" value="Penicillin-binding protein 2"/>
    <property type="match status" value="1"/>
</dbReference>
<keyword evidence="12" id="KW-0961">Cell wall biogenesis/degradation</keyword>
<dbReference type="GO" id="GO:0051301">
    <property type="term" value="P:cell division"/>
    <property type="evidence" value="ECO:0007669"/>
    <property type="project" value="UniProtKB-KW"/>
</dbReference>
<keyword evidence="10 15" id="KW-1133">Transmembrane helix</keyword>
<feature type="domain" description="HTH cro/C1-type" evidence="16">
    <location>
        <begin position="91"/>
        <end position="116"/>
    </location>
</feature>
<dbReference type="SUPFAM" id="SSF56519">
    <property type="entry name" value="Penicillin binding protein dimerisation domain"/>
    <property type="match status" value="1"/>
</dbReference>
<dbReference type="InterPro" id="IPR001460">
    <property type="entry name" value="PCN-bd_Tpept"/>
</dbReference>
<reference evidence="17 18" key="1">
    <citation type="journal article" date="2015" name="Genome Announc.">
        <title>Next-Generation Whole-Genome Sequencing of Eight Strains of Bacillus cereus, Isolated from Food.</title>
        <authorList>
            <person name="Krawczyk A.O."/>
            <person name="de Jong A."/>
            <person name="Eijlander R.T."/>
            <person name="Berendsen E.M."/>
            <person name="Holsappel S."/>
            <person name="Wells-Bennik M.H."/>
            <person name="Kuipers O.P."/>
        </authorList>
    </citation>
    <scope>NUCLEOTIDE SEQUENCE [LARGE SCALE GENOMIC DNA]</scope>
    <source>
        <strain evidence="17 18">B4147</strain>
    </source>
</reference>
<dbReference type="EMBL" id="LCYN01000003">
    <property type="protein sequence ID" value="KLA00523.1"/>
    <property type="molecule type" value="Genomic_DNA"/>
</dbReference>
<keyword evidence="9" id="KW-0573">Peptidoglycan synthesis</keyword>
<dbReference type="Gene3D" id="3.90.1310.10">
    <property type="entry name" value="Penicillin-binding protein 2a (Domain 2)"/>
    <property type="match status" value="1"/>
</dbReference>
<dbReference type="Pfam" id="PF00905">
    <property type="entry name" value="Transpeptidase"/>
    <property type="match status" value="1"/>
</dbReference>
<keyword evidence="7 15" id="KW-0812">Transmembrane</keyword>
<feature type="transmembrane region" description="Helical" evidence="15">
    <location>
        <begin position="20"/>
        <end position="38"/>
    </location>
</feature>
<dbReference type="Proteomes" id="UP000035350">
    <property type="component" value="Unassembled WGS sequence"/>
</dbReference>
<dbReference type="Gene3D" id="1.10.10.1230">
    <property type="entry name" value="Penicillin-binding protein, N-terminal non-catalytic domain, head sub-domain"/>
    <property type="match status" value="1"/>
</dbReference>
<dbReference type="GO" id="GO:0071972">
    <property type="term" value="F:peptidoglycan L,D-transpeptidase activity"/>
    <property type="evidence" value="ECO:0007669"/>
    <property type="project" value="TreeGrafter"/>
</dbReference>
<dbReference type="Gene3D" id="3.40.710.10">
    <property type="entry name" value="DD-peptidase/beta-lactamase superfamily"/>
    <property type="match status" value="1"/>
</dbReference>
<dbReference type="AlphaFoldDB" id="A0A0G8CL31"/>
<evidence type="ECO:0000256" key="12">
    <source>
        <dbReference type="ARBA" id="ARBA00023316"/>
    </source>
</evidence>
<evidence type="ECO:0000256" key="2">
    <source>
        <dbReference type="ARBA" id="ARBA00004236"/>
    </source>
</evidence>
<evidence type="ECO:0000256" key="3">
    <source>
        <dbReference type="ARBA" id="ARBA00004752"/>
    </source>
</evidence>
<dbReference type="PROSITE" id="PS50943">
    <property type="entry name" value="HTH_CROC1"/>
    <property type="match status" value="1"/>
</dbReference>
<evidence type="ECO:0000256" key="1">
    <source>
        <dbReference type="ARBA" id="ARBA00004167"/>
    </source>
</evidence>
<evidence type="ECO:0000256" key="10">
    <source>
        <dbReference type="ARBA" id="ARBA00022989"/>
    </source>
</evidence>
<reference evidence="18" key="2">
    <citation type="submission" date="2015-04" db="EMBL/GenBank/DDBJ databases">
        <title>Draft Genome Sequences of Eight Spore-Forming Food Isolates of Bacillus cereus Genome sequencing.</title>
        <authorList>
            <person name="Krawcyk A.O."/>
            <person name="de Jong A."/>
            <person name="Eijlander R.T."/>
            <person name="Berendsen E.M."/>
            <person name="Holsappel S."/>
            <person name="Wells-Bennik M."/>
            <person name="Kuipers O.P."/>
        </authorList>
    </citation>
    <scope>NUCLEOTIDE SEQUENCE [LARGE SCALE GENOMIC DNA]</scope>
    <source>
        <strain evidence="18">B4147</strain>
    </source>
</reference>
<evidence type="ECO:0000256" key="4">
    <source>
        <dbReference type="ARBA" id="ARBA00007171"/>
    </source>
</evidence>
<comment type="subcellular location">
    <subcellularLocation>
        <location evidence="2">Cell membrane</location>
    </subcellularLocation>
    <subcellularLocation>
        <location evidence="1">Membrane</location>
        <topology evidence="1">Single-pass membrane protein</topology>
    </subcellularLocation>
</comment>
<comment type="catalytic activity">
    <reaction evidence="13">
        <text>Preferential cleavage: (Ac)2-L-Lys-D-Ala-|-D-Ala. Also transpeptidation of peptidyl-alanyl moieties that are N-acyl substituents of D-alanine.</text>
        <dbReference type="EC" id="3.4.16.4"/>
    </reaction>
</comment>
<dbReference type="RefSeq" id="WP_046957558.1">
    <property type="nucleotide sequence ID" value="NZ_LCYN01000003.1"/>
</dbReference>
<proteinExistence type="inferred from homology"/>
<name>A0A0G8CL31_9BACI</name>
<dbReference type="GO" id="GO:0005886">
    <property type="term" value="C:plasma membrane"/>
    <property type="evidence" value="ECO:0007669"/>
    <property type="project" value="UniProtKB-SubCell"/>
</dbReference>
<organism evidence="17 18">
    <name type="scientific">Bacillus wiedmannii</name>
    <dbReference type="NCBI Taxonomy" id="1890302"/>
    <lineage>
        <taxon>Bacteria</taxon>
        <taxon>Bacillati</taxon>
        <taxon>Bacillota</taxon>
        <taxon>Bacilli</taxon>
        <taxon>Bacillales</taxon>
        <taxon>Bacillaceae</taxon>
        <taxon>Bacillus</taxon>
        <taxon>Bacillus cereus group</taxon>
    </lineage>
</organism>
<dbReference type="FunFam" id="1.10.10.1230:FF:000001">
    <property type="entry name" value="Penicillin-binding protein 3"/>
    <property type="match status" value="1"/>
</dbReference>
<dbReference type="PATRIC" id="fig|1396.433.peg.1878"/>
<gene>
    <name evidence="17" type="ORF">B4147_4535</name>
</gene>
<dbReference type="SUPFAM" id="SSF56601">
    <property type="entry name" value="beta-lactamase/transpeptidase-like"/>
    <property type="match status" value="1"/>
</dbReference>
<dbReference type="InterPro" id="IPR001387">
    <property type="entry name" value="Cro/C1-type_HTH"/>
</dbReference>
<keyword evidence="17" id="KW-0131">Cell cycle</keyword>
<keyword evidence="17" id="KW-0132">Cell division</keyword>
<dbReference type="EC" id="3.4.16.4" evidence="5"/>
<feature type="compositionally biased region" description="Basic and acidic residues" evidence="14">
    <location>
        <begin position="692"/>
        <end position="706"/>
    </location>
</feature>
<comment type="pathway">
    <text evidence="3">Cell wall biogenesis; peptidoglycan biosynthesis.</text>
</comment>
<comment type="caution">
    <text evidence="17">The sequence shown here is derived from an EMBL/GenBank/DDBJ whole genome shotgun (WGS) entry which is preliminary data.</text>
</comment>
<dbReference type="GO" id="GO:0008658">
    <property type="term" value="F:penicillin binding"/>
    <property type="evidence" value="ECO:0007669"/>
    <property type="project" value="InterPro"/>
</dbReference>
<dbReference type="PANTHER" id="PTHR30627">
    <property type="entry name" value="PEPTIDOGLYCAN D,D-TRANSPEPTIDASE"/>
    <property type="match status" value="1"/>
</dbReference>
<feature type="region of interest" description="Disordered" evidence="14">
    <location>
        <begin position="690"/>
        <end position="712"/>
    </location>
</feature>
<evidence type="ECO:0000313" key="18">
    <source>
        <dbReference type="Proteomes" id="UP000035350"/>
    </source>
</evidence>
<dbReference type="GO" id="GO:0009002">
    <property type="term" value="F:serine-type D-Ala-D-Ala carboxypeptidase activity"/>
    <property type="evidence" value="ECO:0007669"/>
    <property type="project" value="UniProtKB-EC"/>
</dbReference>
<keyword evidence="17" id="KW-0808">Transferase</keyword>
<dbReference type="Pfam" id="PF03717">
    <property type="entry name" value="PBP_dimer"/>
    <property type="match status" value="1"/>
</dbReference>
<dbReference type="GO" id="GO:0016757">
    <property type="term" value="F:glycosyltransferase activity"/>
    <property type="evidence" value="ECO:0007669"/>
    <property type="project" value="UniProtKB-KW"/>
</dbReference>
<evidence type="ECO:0000256" key="7">
    <source>
        <dbReference type="ARBA" id="ARBA00022692"/>
    </source>
</evidence>
<dbReference type="InterPro" id="IPR036138">
    <property type="entry name" value="PBP_dimer_sf"/>
</dbReference>
<accession>A0A0G8CL31</accession>
<evidence type="ECO:0000256" key="5">
    <source>
        <dbReference type="ARBA" id="ARBA00012448"/>
    </source>
</evidence>
<protein>
    <recommendedName>
        <fullName evidence="5">serine-type D-Ala-D-Ala carboxypeptidase</fullName>
        <ecNumber evidence="5">3.4.16.4</ecNumber>
    </recommendedName>
</protein>
<dbReference type="GO" id="GO:0071555">
    <property type="term" value="P:cell wall organization"/>
    <property type="evidence" value="ECO:0007669"/>
    <property type="project" value="UniProtKB-KW"/>
</dbReference>
<dbReference type="InterPro" id="IPR050515">
    <property type="entry name" value="Beta-lactam/transpept"/>
</dbReference>
<keyword evidence="11 15" id="KW-0472">Membrane</keyword>
<evidence type="ECO:0000313" key="17">
    <source>
        <dbReference type="EMBL" id="KLA00523.1"/>
    </source>
</evidence>
<keyword evidence="8" id="KW-0133">Cell shape</keyword>
<sequence length="712" mass="80060">MSKKQKQQKKKTHVPFRLNVLFFCVFLMFSAVIVRLGYVQIVRGEEYKNEVERKENSTISNPVPRGKIFDRFGRAVVDNAAVRTITFTKMKGSTAEARLETAKKLADLIEVPTDKLTDRDKKDYWLAMHKEEAKEKITNKDRQEFKDKKIDDKELDERQRSRVTEEEVNQLSAKDLEILAIKSKMDGGYAMTPQVIKKDATEKEYAIISEKLAELPGVDTSVDWERKYAYDGDLFRSVLGGVSTSDEGLPRERLDYYLVRDYNRNERVGKSYLEQQYEDSLHGTKAEVKNITDKNGNILETINVSQGQSGNNLNLTIDMELQKRVEDIITKNLTKFKGSEPLLDRAFVVMMNPKNGEVLSMAGKQLVDENGETKVQDFALGTMTSSYPMGSTVKGATVLTGYQTGAIQPGSVQLDEPIVLKGTKNKSSWKTMGYINDLTALKMSSNVYMFKTAMNIANAPYVRGGTLNIPQKAYDTMRYYYGQFGLGVKTGIDLPNESAGQKGTTDNIPGFLLDLSIGQYDTYTPLQLAQYISTIANGGYRMQPQVVKEIRQPEAKPDEVGKVIHSMEPKVLNRIDMPESQIKRVQEGFRQVFNDSGGTATKYFTGAKYKAAGKTGTAQTVYGGDKAIGKKADGQRVETYNLTLVGYSPLEDPEVAFSVVVPWVHDDKTGINGYISREIMDAYYDLKNQEINGKDPKDAKDNKNEKEDQDEE</sequence>
<dbReference type="GO" id="GO:0009252">
    <property type="term" value="P:peptidoglycan biosynthetic process"/>
    <property type="evidence" value="ECO:0007669"/>
    <property type="project" value="UniProtKB-UniPathway"/>
</dbReference>
<dbReference type="UniPathway" id="UPA00219"/>
<dbReference type="InterPro" id="IPR012338">
    <property type="entry name" value="Beta-lactam/transpept-like"/>
</dbReference>
<dbReference type="GO" id="GO:0008360">
    <property type="term" value="P:regulation of cell shape"/>
    <property type="evidence" value="ECO:0007669"/>
    <property type="project" value="UniProtKB-KW"/>
</dbReference>
<dbReference type="InterPro" id="IPR005311">
    <property type="entry name" value="PBP_dimer"/>
</dbReference>
<keyword evidence="17" id="KW-0328">Glycosyltransferase</keyword>
<evidence type="ECO:0000256" key="9">
    <source>
        <dbReference type="ARBA" id="ARBA00022984"/>
    </source>
</evidence>
<evidence type="ECO:0000259" key="16">
    <source>
        <dbReference type="PROSITE" id="PS50943"/>
    </source>
</evidence>